<dbReference type="PANTHER" id="PTHR43806:SF11">
    <property type="entry name" value="CEREVISIN-RELATED"/>
    <property type="match status" value="1"/>
</dbReference>
<comment type="caution">
    <text evidence="15">The sequence shown here is derived from an EMBL/GenBank/DDBJ whole genome shotgun (WGS) entry which is preliminary data.</text>
</comment>
<dbReference type="InterPro" id="IPR036852">
    <property type="entry name" value="Peptidase_S8/S53_dom_sf"/>
</dbReference>
<dbReference type="SUPFAM" id="SSF52743">
    <property type="entry name" value="Subtilisin-like"/>
    <property type="match status" value="1"/>
</dbReference>
<feature type="region of interest" description="Disordered" evidence="12">
    <location>
        <begin position="28"/>
        <end position="116"/>
    </location>
</feature>
<keyword evidence="9" id="KW-0472">Membrane</keyword>
<keyword evidence="5" id="KW-0812">Transmembrane</keyword>
<proteinExistence type="inferred from homology"/>
<feature type="compositionally biased region" description="Low complexity" evidence="12">
    <location>
        <begin position="166"/>
        <end position="204"/>
    </location>
</feature>
<evidence type="ECO:0000259" key="14">
    <source>
        <dbReference type="Pfam" id="PF00082"/>
    </source>
</evidence>
<dbReference type="PROSITE" id="PS51892">
    <property type="entry name" value="SUBTILASE"/>
    <property type="match status" value="1"/>
</dbReference>
<feature type="domain" description="Peptidase S8/S53" evidence="14">
    <location>
        <begin position="289"/>
        <end position="549"/>
    </location>
</feature>
<dbReference type="PROSITE" id="PS00138">
    <property type="entry name" value="SUBTILASE_SER"/>
    <property type="match status" value="1"/>
</dbReference>
<feature type="region of interest" description="Disordered" evidence="12">
    <location>
        <begin position="166"/>
        <end position="242"/>
    </location>
</feature>
<name>A0ABP6MV71_9ACTN</name>
<dbReference type="EMBL" id="BAAAUT010000011">
    <property type="protein sequence ID" value="GAA3127208.1"/>
    <property type="molecule type" value="Genomic_DNA"/>
</dbReference>
<dbReference type="NCBIfam" id="TIGR03921">
    <property type="entry name" value="T7SS_mycosin"/>
    <property type="match status" value="1"/>
</dbReference>
<evidence type="ECO:0000256" key="3">
    <source>
        <dbReference type="ARBA" id="ARBA00022475"/>
    </source>
</evidence>
<dbReference type="InterPro" id="IPR022398">
    <property type="entry name" value="Peptidase_S8_His-AS"/>
</dbReference>
<dbReference type="InterPro" id="IPR023834">
    <property type="entry name" value="T7SS_pept_S8A_mycosin"/>
</dbReference>
<dbReference type="InterPro" id="IPR023828">
    <property type="entry name" value="Peptidase_S8_Ser-AS"/>
</dbReference>
<evidence type="ECO:0000256" key="9">
    <source>
        <dbReference type="ARBA" id="ARBA00023136"/>
    </source>
</evidence>
<feature type="active site" description="Charge relay system" evidence="10">
    <location>
        <position position="501"/>
    </location>
</feature>
<evidence type="ECO:0000256" key="8">
    <source>
        <dbReference type="ARBA" id="ARBA00022989"/>
    </source>
</evidence>
<feature type="compositionally biased region" description="Low complexity" evidence="12">
    <location>
        <begin position="220"/>
        <end position="230"/>
    </location>
</feature>
<dbReference type="InterPro" id="IPR023827">
    <property type="entry name" value="Peptidase_S8_Asp-AS"/>
</dbReference>
<comment type="subcellular location">
    <subcellularLocation>
        <location evidence="1">Cell membrane</location>
        <topology evidence="1">Single-pass membrane protein</topology>
    </subcellularLocation>
</comment>
<comment type="similarity">
    <text evidence="2 10 11">Belongs to the peptidase S8 family.</text>
</comment>
<keyword evidence="13" id="KW-0732">Signal</keyword>
<feature type="compositionally biased region" description="Gly residues" evidence="12">
    <location>
        <begin position="231"/>
        <end position="242"/>
    </location>
</feature>
<evidence type="ECO:0000256" key="1">
    <source>
        <dbReference type="ARBA" id="ARBA00004162"/>
    </source>
</evidence>
<dbReference type="InterPro" id="IPR000209">
    <property type="entry name" value="Peptidase_S8/S53_dom"/>
</dbReference>
<dbReference type="RefSeq" id="WP_344857637.1">
    <property type="nucleotide sequence ID" value="NZ_BAAAUT010000011.1"/>
</dbReference>
<feature type="chain" id="PRO_5047318948" description="Peptidase S8/S53 domain-containing protein" evidence="13">
    <location>
        <begin position="19"/>
        <end position="742"/>
    </location>
</feature>
<feature type="compositionally biased region" description="Low complexity" evidence="12">
    <location>
        <begin position="78"/>
        <end position="89"/>
    </location>
</feature>
<reference evidence="16" key="1">
    <citation type="journal article" date="2019" name="Int. J. Syst. Evol. Microbiol.">
        <title>The Global Catalogue of Microorganisms (GCM) 10K type strain sequencing project: providing services to taxonomists for standard genome sequencing and annotation.</title>
        <authorList>
            <consortium name="The Broad Institute Genomics Platform"/>
            <consortium name="The Broad Institute Genome Sequencing Center for Infectious Disease"/>
            <person name="Wu L."/>
            <person name="Ma J."/>
        </authorList>
    </citation>
    <scope>NUCLEOTIDE SEQUENCE [LARGE SCALE GENOMIC DNA]</scope>
    <source>
        <strain evidence="16">JCM 9373</strain>
    </source>
</reference>
<evidence type="ECO:0000256" key="13">
    <source>
        <dbReference type="SAM" id="SignalP"/>
    </source>
</evidence>
<evidence type="ECO:0000256" key="4">
    <source>
        <dbReference type="ARBA" id="ARBA00022670"/>
    </source>
</evidence>
<evidence type="ECO:0000256" key="11">
    <source>
        <dbReference type="RuleBase" id="RU003355"/>
    </source>
</evidence>
<dbReference type="Proteomes" id="UP001500320">
    <property type="component" value="Unassembled WGS sequence"/>
</dbReference>
<feature type="active site" description="Charge relay system" evidence="10">
    <location>
        <position position="332"/>
    </location>
</feature>
<evidence type="ECO:0000256" key="7">
    <source>
        <dbReference type="ARBA" id="ARBA00022825"/>
    </source>
</evidence>
<evidence type="ECO:0000256" key="5">
    <source>
        <dbReference type="ARBA" id="ARBA00022692"/>
    </source>
</evidence>
<feature type="compositionally biased region" description="Low complexity" evidence="12">
    <location>
        <begin position="28"/>
        <end position="69"/>
    </location>
</feature>
<keyword evidence="7 10" id="KW-0720">Serine protease</keyword>
<evidence type="ECO:0000313" key="15">
    <source>
        <dbReference type="EMBL" id="GAA3127208.1"/>
    </source>
</evidence>
<accession>A0ABP6MV71</accession>
<feature type="active site" description="Charge relay system" evidence="10">
    <location>
        <position position="298"/>
    </location>
</feature>
<organism evidence="15 16">
    <name type="scientific">Planomonospora alba</name>
    <dbReference type="NCBI Taxonomy" id="161354"/>
    <lineage>
        <taxon>Bacteria</taxon>
        <taxon>Bacillati</taxon>
        <taxon>Actinomycetota</taxon>
        <taxon>Actinomycetes</taxon>
        <taxon>Streptosporangiales</taxon>
        <taxon>Streptosporangiaceae</taxon>
        <taxon>Planomonospora</taxon>
    </lineage>
</organism>
<keyword evidence="6 10" id="KW-0378">Hydrolase</keyword>
<keyword evidence="16" id="KW-1185">Reference proteome</keyword>
<keyword evidence="3" id="KW-1003">Cell membrane</keyword>
<dbReference type="Pfam" id="PF00082">
    <property type="entry name" value="Peptidase_S8"/>
    <property type="match status" value="1"/>
</dbReference>
<evidence type="ECO:0000256" key="2">
    <source>
        <dbReference type="ARBA" id="ARBA00011073"/>
    </source>
</evidence>
<protein>
    <recommendedName>
        <fullName evidence="14">Peptidase S8/S53 domain-containing protein</fullName>
    </recommendedName>
</protein>
<dbReference type="InterPro" id="IPR050131">
    <property type="entry name" value="Peptidase_S8_subtilisin-like"/>
</dbReference>
<dbReference type="PRINTS" id="PR00723">
    <property type="entry name" value="SUBTILISIN"/>
</dbReference>
<dbReference type="Gene3D" id="3.40.50.200">
    <property type="entry name" value="Peptidase S8/S53 domain"/>
    <property type="match status" value="1"/>
</dbReference>
<dbReference type="InterPro" id="IPR015500">
    <property type="entry name" value="Peptidase_S8_subtilisin-rel"/>
</dbReference>
<evidence type="ECO:0000313" key="16">
    <source>
        <dbReference type="Proteomes" id="UP001500320"/>
    </source>
</evidence>
<evidence type="ECO:0000256" key="12">
    <source>
        <dbReference type="SAM" id="MobiDB-lite"/>
    </source>
</evidence>
<gene>
    <name evidence="15" type="ORF">GCM10010466_17540</name>
</gene>
<keyword evidence="8" id="KW-1133">Transmembrane helix</keyword>
<keyword evidence="4 10" id="KW-0645">Protease</keyword>
<evidence type="ECO:0000256" key="6">
    <source>
        <dbReference type="ARBA" id="ARBA00022801"/>
    </source>
</evidence>
<dbReference type="PANTHER" id="PTHR43806">
    <property type="entry name" value="PEPTIDASE S8"/>
    <property type="match status" value="1"/>
</dbReference>
<dbReference type="PROSITE" id="PS00136">
    <property type="entry name" value="SUBTILASE_ASP"/>
    <property type="match status" value="1"/>
</dbReference>
<feature type="signal peptide" evidence="13">
    <location>
        <begin position="1"/>
        <end position="18"/>
    </location>
</feature>
<evidence type="ECO:0000256" key="10">
    <source>
        <dbReference type="PROSITE-ProRule" id="PRU01240"/>
    </source>
</evidence>
<sequence>MPATARLLGALAAVTVTAAAVTAGVTARTSASPDDGPAAAPAAASTAASAASPSASPAPAGRPDASGAGTRASERTDSPAPRRTSPAPAVEDWKPREPVGLTGPVSEVLAGAPERGPVRVVTLTSDAAGRPQVHVTVAEDRRKAAGAVEDARAVPGALAVVVDSKATAADTGAADTNTADTSTTAADTPSDPADDAPSSGDTASQDATAPPAEDTSPQDATGTVPEATGAAGTGAAGTGAAGTGAAETTAAAPGTAVSASAAKVNDALRSRQWPLDRLSAESTWASATGAGQTVAVVDSGVDGSHPDLADAVLPGVDLVRGTGDGHYDPDGHGTHVAGIIAAKAGDGVGVAGLAPGAKILPVRVLDESGSGWTSDIADGIFYAADHGATVINLSLGGPGADPIMGAAVDYALARDVVVVAAAGNSGQSCTQVPYPMPGENCGNPVSYPAAFRGVVGVAATTSADARAVFSQYGSYVDLAAPGVDVLSTVPARRYASMSGTSMASPYAAAAAALVRARFPEASAGQVTARLTGTALDLGAAGRDSLYGAGRIRPLAAVADSGTPFPPDATATGLALSASKVTAGQSVRATVTVRTAVGAGISGTARLCSRRTTASAYRCATVPVRSGTGTAWLRADAGTYAYARFTGTATAAASTSRTARVGARPKVVVRGGEKKVTLRVYQPQRQRVSVQRYRKGKWRTVKRVTAARASAYTVRRLPRGTYRIVVPATRDLLAVTSGKVRVR</sequence>
<dbReference type="PROSITE" id="PS00137">
    <property type="entry name" value="SUBTILASE_HIS"/>
    <property type="match status" value="1"/>
</dbReference>